<evidence type="ECO:0000259" key="5">
    <source>
        <dbReference type="Pfam" id="PF00296"/>
    </source>
</evidence>
<evidence type="ECO:0000256" key="3">
    <source>
        <dbReference type="ARBA" id="ARBA00023002"/>
    </source>
</evidence>
<dbReference type="GO" id="GO:0046306">
    <property type="term" value="P:alkanesulfonate catabolic process"/>
    <property type="evidence" value="ECO:0007669"/>
    <property type="project" value="TreeGrafter"/>
</dbReference>
<dbReference type="EMBL" id="DOYJ01000354">
    <property type="protein sequence ID" value="HCB77010.1"/>
    <property type="molecule type" value="Genomic_DNA"/>
</dbReference>
<protein>
    <submittedName>
        <fullName evidence="6">Alkanesulfonate monooxygenase</fullName>
    </submittedName>
</protein>
<dbReference type="GO" id="GO:0008726">
    <property type="term" value="F:alkanesulfonate monooxygenase activity"/>
    <property type="evidence" value="ECO:0007669"/>
    <property type="project" value="TreeGrafter"/>
</dbReference>
<dbReference type="AlphaFoldDB" id="A0A3D0WEF9"/>
<evidence type="ECO:0000256" key="2">
    <source>
        <dbReference type="ARBA" id="ARBA00022643"/>
    </source>
</evidence>
<reference evidence="6 7" key="1">
    <citation type="journal article" date="2018" name="Nat. Biotechnol.">
        <title>A standardized bacterial taxonomy based on genome phylogeny substantially revises the tree of life.</title>
        <authorList>
            <person name="Parks D.H."/>
            <person name="Chuvochina M."/>
            <person name="Waite D.W."/>
            <person name="Rinke C."/>
            <person name="Skarshewski A."/>
            <person name="Chaumeil P.A."/>
            <person name="Hugenholtz P."/>
        </authorList>
    </citation>
    <scope>NUCLEOTIDE SEQUENCE [LARGE SCALE GENOMIC DNA]</scope>
    <source>
        <strain evidence="6">UBA9015</strain>
    </source>
</reference>
<feature type="domain" description="Luciferase-like" evidence="5">
    <location>
        <begin position="31"/>
        <end position="325"/>
    </location>
</feature>
<keyword evidence="2" id="KW-0288">FMN</keyword>
<organism evidence="6 7">
    <name type="scientific">Sphingomonas bacterium</name>
    <dbReference type="NCBI Taxonomy" id="1895847"/>
    <lineage>
        <taxon>Bacteria</taxon>
        <taxon>Pseudomonadati</taxon>
        <taxon>Pseudomonadota</taxon>
        <taxon>Alphaproteobacteria</taxon>
        <taxon>Sphingomonadales</taxon>
        <taxon>Sphingomonadaceae</taxon>
        <taxon>Sphingomonas</taxon>
    </lineage>
</organism>
<keyword evidence="3" id="KW-0560">Oxidoreductase</keyword>
<evidence type="ECO:0000313" key="6">
    <source>
        <dbReference type="EMBL" id="HCB77010.1"/>
    </source>
</evidence>
<comment type="caution">
    <text evidence="6">The sequence shown here is derived from an EMBL/GenBank/DDBJ whole genome shotgun (WGS) entry which is preliminary data.</text>
</comment>
<dbReference type="PANTHER" id="PTHR42847:SF4">
    <property type="entry name" value="ALKANESULFONATE MONOOXYGENASE-RELATED"/>
    <property type="match status" value="1"/>
</dbReference>
<evidence type="ECO:0000256" key="1">
    <source>
        <dbReference type="ARBA" id="ARBA00022630"/>
    </source>
</evidence>
<dbReference type="Proteomes" id="UP000262699">
    <property type="component" value="Unassembled WGS sequence"/>
</dbReference>
<dbReference type="InterPro" id="IPR011251">
    <property type="entry name" value="Luciferase-like_dom"/>
</dbReference>
<dbReference type="SUPFAM" id="SSF51679">
    <property type="entry name" value="Bacterial luciferase-like"/>
    <property type="match status" value="1"/>
</dbReference>
<dbReference type="Gene3D" id="3.20.20.30">
    <property type="entry name" value="Luciferase-like domain"/>
    <property type="match status" value="1"/>
</dbReference>
<dbReference type="InterPro" id="IPR036661">
    <property type="entry name" value="Luciferase-like_sf"/>
</dbReference>
<sequence>MTALPPCEFSWFSALCDDDYEFLGVPDPKLKSSFEHCRDIVLQAESGGFDNILLPSGYALGIDTTAFAAAIAVLVKRIRLLMAVRIGESWPPQLARQIATIDRLLGGRLTVNIISSDLPGETLESGPRYARTVEAMAILRTLLNGEHLVHRGEFWNLDLDPAGVTTVSGKCPPFYFGGLSPAAREAAAEGADVYLMWPDTIEGVRGIVSDLGARAAAKGRTLKFGYRVHVVVRETEAEARAAADRLLSKLDAATGAAIRAKSLDSQSAGVARQAELREEAERQDGYIEANLWTGIGRARSGCGAAIVGDPDQVLAKLNAYRAEGIEAFILSGYPHAAEADLFARHVLPRLDHGPLHV</sequence>
<keyword evidence="1" id="KW-0285">Flavoprotein</keyword>
<proteinExistence type="predicted"/>
<dbReference type="Pfam" id="PF00296">
    <property type="entry name" value="Bac_luciferase"/>
    <property type="match status" value="1"/>
</dbReference>
<dbReference type="InterPro" id="IPR050172">
    <property type="entry name" value="SsuD_RutA_monooxygenase"/>
</dbReference>
<keyword evidence="4 6" id="KW-0503">Monooxygenase</keyword>
<accession>A0A3D0WEF9</accession>
<evidence type="ECO:0000313" key="7">
    <source>
        <dbReference type="Proteomes" id="UP000262699"/>
    </source>
</evidence>
<name>A0A3D0WEF9_9SPHN</name>
<gene>
    <name evidence="6" type="ORF">DEP91_12715</name>
</gene>
<evidence type="ECO:0000256" key="4">
    <source>
        <dbReference type="ARBA" id="ARBA00023033"/>
    </source>
</evidence>
<dbReference type="PANTHER" id="PTHR42847">
    <property type="entry name" value="ALKANESULFONATE MONOOXYGENASE"/>
    <property type="match status" value="1"/>
</dbReference>